<proteinExistence type="predicted"/>
<dbReference type="Proteomes" id="UP000250235">
    <property type="component" value="Unassembled WGS sequence"/>
</dbReference>
<keyword evidence="2" id="KW-1185">Reference proteome</keyword>
<protein>
    <submittedName>
        <fullName evidence="1">THO complex subunit 2-like</fullName>
    </submittedName>
</protein>
<dbReference type="AlphaFoldDB" id="A0A2Z7AYG8"/>
<evidence type="ECO:0000313" key="1">
    <source>
        <dbReference type="EMBL" id="KZV24499.1"/>
    </source>
</evidence>
<organism evidence="1 2">
    <name type="scientific">Dorcoceras hygrometricum</name>
    <dbReference type="NCBI Taxonomy" id="472368"/>
    <lineage>
        <taxon>Eukaryota</taxon>
        <taxon>Viridiplantae</taxon>
        <taxon>Streptophyta</taxon>
        <taxon>Embryophyta</taxon>
        <taxon>Tracheophyta</taxon>
        <taxon>Spermatophyta</taxon>
        <taxon>Magnoliopsida</taxon>
        <taxon>eudicotyledons</taxon>
        <taxon>Gunneridae</taxon>
        <taxon>Pentapetalae</taxon>
        <taxon>asterids</taxon>
        <taxon>lamiids</taxon>
        <taxon>Lamiales</taxon>
        <taxon>Gesneriaceae</taxon>
        <taxon>Didymocarpoideae</taxon>
        <taxon>Trichosporeae</taxon>
        <taxon>Loxocarpinae</taxon>
        <taxon>Dorcoceras</taxon>
    </lineage>
</organism>
<name>A0A2Z7AYG8_9LAMI</name>
<dbReference type="EMBL" id="KV012658">
    <property type="protein sequence ID" value="KZV24499.1"/>
    <property type="molecule type" value="Genomic_DNA"/>
</dbReference>
<gene>
    <name evidence="1" type="ORF">F511_21945</name>
</gene>
<accession>A0A2Z7AYG8</accession>
<evidence type="ECO:0000313" key="2">
    <source>
        <dbReference type="Proteomes" id="UP000250235"/>
    </source>
</evidence>
<reference evidence="1 2" key="1">
    <citation type="journal article" date="2015" name="Proc. Natl. Acad. Sci. U.S.A.">
        <title>The resurrection genome of Boea hygrometrica: A blueprint for survival of dehydration.</title>
        <authorList>
            <person name="Xiao L."/>
            <person name="Yang G."/>
            <person name="Zhang L."/>
            <person name="Yang X."/>
            <person name="Zhao S."/>
            <person name="Ji Z."/>
            <person name="Zhou Q."/>
            <person name="Hu M."/>
            <person name="Wang Y."/>
            <person name="Chen M."/>
            <person name="Xu Y."/>
            <person name="Jin H."/>
            <person name="Xiao X."/>
            <person name="Hu G."/>
            <person name="Bao F."/>
            <person name="Hu Y."/>
            <person name="Wan P."/>
            <person name="Li L."/>
            <person name="Deng X."/>
            <person name="Kuang T."/>
            <person name="Xiang C."/>
            <person name="Zhu J.K."/>
            <person name="Oliver M.J."/>
            <person name="He Y."/>
        </authorList>
    </citation>
    <scope>NUCLEOTIDE SEQUENCE [LARGE SCALE GENOMIC DNA]</scope>
    <source>
        <strain evidence="2">cv. XS01</strain>
    </source>
</reference>
<sequence>MSTLVNGTVAGDRWIERAGFVVLNAGDCSRVEICRRKQISRASQHVELTSGVARIVEQSVLSASVVFCGEICFAVRRRLD</sequence>